<dbReference type="STRING" id="1921421.M493_02405"/>
<dbReference type="InterPro" id="IPR003719">
    <property type="entry name" value="Phenazine_PhzF-like"/>
</dbReference>
<accession>S5YVW9</accession>
<keyword evidence="2" id="KW-0413">Isomerase</keyword>
<evidence type="ECO:0000256" key="3">
    <source>
        <dbReference type="PIRSR" id="PIRSR016184-1"/>
    </source>
</evidence>
<dbReference type="AlphaFoldDB" id="S5YVW9"/>
<dbReference type="HOGENOM" id="CLU_048756_2_1_9"/>
<dbReference type="GO" id="GO:0005737">
    <property type="term" value="C:cytoplasm"/>
    <property type="evidence" value="ECO:0007669"/>
    <property type="project" value="TreeGrafter"/>
</dbReference>
<dbReference type="KEGG" id="gjf:M493_02405"/>
<comment type="similarity">
    <text evidence="1">Belongs to the PhzF family.</text>
</comment>
<dbReference type="EMBL" id="CP006254">
    <property type="protein sequence ID" value="AGT30814.1"/>
    <property type="molecule type" value="Genomic_DNA"/>
</dbReference>
<sequence length="271" mass="30129">MRISMYIVDAFTDRLFAGNPAAVCLLPHPARDEWMQRVAAEMNLSETAFVVSHEGGYRLRWFTPKAEVDLCGHATLASAHVLWERGECRANEAIAFFTNSGVLTAVNNDGWIRLDFPNEAPMLDESPPAELTDALAVKPLFIGRNRFDYLVEVDSERIVHELQPDFHLLQQVDARGVIVTSRSMTEGVDFVSRAFFPAIGVPEDPVTGSAHCCLGPYWADRFGKTTLVGHQVSSRGGIVRVTMAGERVHLEGKAVTVLKGNWPKKRTFGYR</sequence>
<evidence type="ECO:0000256" key="1">
    <source>
        <dbReference type="ARBA" id="ARBA00008270"/>
    </source>
</evidence>
<dbReference type="GO" id="GO:0016853">
    <property type="term" value="F:isomerase activity"/>
    <property type="evidence" value="ECO:0007669"/>
    <property type="project" value="UniProtKB-KW"/>
</dbReference>
<dbReference type="Proteomes" id="UP000015500">
    <property type="component" value="Chromosome"/>
</dbReference>
<feature type="active site" evidence="3">
    <location>
        <position position="46"/>
    </location>
</feature>
<proteinExistence type="inferred from homology"/>
<evidence type="ECO:0000256" key="2">
    <source>
        <dbReference type="ARBA" id="ARBA00023235"/>
    </source>
</evidence>
<protein>
    <submittedName>
        <fullName evidence="4">Phenazine biosynthesis protein PhzF family</fullName>
    </submittedName>
</protein>
<name>S5YVW9_GEOG3</name>
<organism evidence="4 5">
    <name type="scientific">Geobacillus genomosp. 3</name>
    <dbReference type="NCBI Taxonomy" id="1921421"/>
    <lineage>
        <taxon>Bacteria</taxon>
        <taxon>Bacillati</taxon>
        <taxon>Bacillota</taxon>
        <taxon>Bacilli</taxon>
        <taxon>Bacillales</taxon>
        <taxon>Anoxybacillaceae</taxon>
        <taxon>Geobacillus</taxon>
    </lineage>
</organism>
<gene>
    <name evidence="4" type="ORF">M493_02405</name>
</gene>
<evidence type="ECO:0000313" key="5">
    <source>
        <dbReference type="Proteomes" id="UP000015500"/>
    </source>
</evidence>
<reference evidence="4 5" key="1">
    <citation type="journal article" date="2014" name="Genome Announc.">
        <title>Complete Genome Sequence of the Thermophilic Polychlorinated Biphenyl Degrader Geobacillus sp. Strain JF8 (NBRC 109937).</title>
        <authorList>
            <person name="Shintani M."/>
            <person name="Ohtsubo Y."/>
            <person name="Fukuda K."/>
            <person name="Hosoyama A."/>
            <person name="Ohji S."/>
            <person name="Yamazoe A."/>
            <person name="Fujita N."/>
            <person name="Nagata Y."/>
            <person name="Tsuda M."/>
            <person name="Hatta T."/>
            <person name="Kimbara K."/>
        </authorList>
    </citation>
    <scope>NUCLEOTIDE SEQUENCE [LARGE SCALE GENOMIC DNA]</scope>
    <source>
        <strain evidence="4 5">JF8</strain>
    </source>
</reference>
<dbReference type="PATRIC" id="fig|1345697.3.peg.402"/>
<dbReference type="PIRSF" id="PIRSF016184">
    <property type="entry name" value="PhzC_PhzF"/>
    <property type="match status" value="1"/>
</dbReference>
<evidence type="ECO:0000313" key="4">
    <source>
        <dbReference type="EMBL" id="AGT30814.1"/>
    </source>
</evidence>
<dbReference type="Pfam" id="PF02567">
    <property type="entry name" value="PhzC-PhzF"/>
    <property type="match status" value="1"/>
</dbReference>
<dbReference type="NCBIfam" id="TIGR00654">
    <property type="entry name" value="PhzF_family"/>
    <property type="match status" value="1"/>
</dbReference>
<dbReference type="PANTHER" id="PTHR13774">
    <property type="entry name" value="PHENAZINE BIOSYNTHESIS PROTEIN"/>
    <property type="match status" value="1"/>
</dbReference>
<dbReference type="RefSeq" id="WP_020958626.1">
    <property type="nucleotide sequence ID" value="NC_022080.4"/>
</dbReference>
<dbReference type="PANTHER" id="PTHR13774:SF17">
    <property type="entry name" value="PHENAZINE BIOSYNTHESIS-LIKE DOMAIN-CONTAINING PROTEIN"/>
    <property type="match status" value="1"/>
</dbReference>
<dbReference type="Gene3D" id="3.10.310.10">
    <property type="entry name" value="Diaminopimelate Epimerase, Chain A, domain 1"/>
    <property type="match status" value="2"/>
</dbReference>
<keyword evidence="5" id="KW-1185">Reference proteome</keyword>
<dbReference type="SUPFAM" id="SSF54506">
    <property type="entry name" value="Diaminopimelate epimerase-like"/>
    <property type="match status" value="1"/>
</dbReference>
<dbReference type="OrthoDB" id="9788221at2"/>